<feature type="transmembrane region" description="Helical" evidence="2">
    <location>
        <begin position="990"/>
        <end position="1011"/>
    </location>
</feature>
<evidence type="ECO:0000313" key="6">
    <source>
        <dbReference type="Proteomes" id="UP000664859"/>
    </source>
</evidence>
<dbReference type="AlphaFoldDB" id="A0A836C8P5"/>
<gene>
    <name evidence="5" type="ORF">JKP88DRAFT_248985</name>
</gene>
<feature type="transmembrane region" description="Helical" evidence="2">
    <location>
        <begin position="590"/>
        <end position="615"/>
    </location>
</feature>
<comment type="caution">
    <text evidence="5">The sequence shown here is derived from an EMBL/GenBank/DDBJ whole genome shotgun (WGS) entry which is preliminary data.</text>
</comment>
<dbReference type="EMBL" id="JAFCMP010000528">
    <property type="protein sequence ID" value="KAG5177190.1"/>
    <property type="molecule type" value="Genomic_DNA"/>
</dbReference>
<dbReference type="Pfam" id="PF13229">
    <property type="entry name" value="Beta_helix"/>
    <property type="match status" value="1"/>
</dbReference>
<accession>A0A836C8P5</accession>
<sequence length="1092" mass="115397">MAERDRAGAFLGLARGFLSCAFVLLHLSGCSSAPCAEAPQSLVVSSAREAAELADAVKCGGGVFRVAWDGDVQLPASSIHVGPGTQMIIVGRGDAIVRGTGKHRLFQLFRGSSLKLAGLRLTGGYDDVGGAILVGPEGSLRLDNCTFAGNKAAEMGGTLALAEGASAVMLHSSVRRSSAPLGGMAYAYEGSSLTLFNSTLDNSGLQADARNTLSTWPRNGGAIYLSSQSSLSMQQATIADCTASWDGGAVYAAATSSISASNCSFHKNRATAGDGGGLYSSGTVSLTECQAIANFAGASGGFMHLAPGASTSMRSVHMSRNTAKDKGGAIHAWLPHRLRIGASNVTSNGAAVGGGLFAQLCNNVAYGLEPDPQTLVFVDQQTTFDSNTAECCYVAVMLHANVHMTSGSYDVGGQETQSCTDVHVVAETGYNTACCSRDEYATNLDGDPHCEACSELQGLSCGNTPDNSVATLQLNPGWWRRGGSQTKAQRCMNEKACKGDSPITAAAGSEVATASSSSTSLVGTASTSSTSFVATTSTSSTSLSALRDTAKSDAVCEVGYRGPYCAVCAEDYAPGLVAYTCHSCSSGSAAATGAVACIVIVVLLVVCYIVGAYLLDIGEVADATGTCCSACKAIGTTQLGTLVRRIPFAVLRSAYVLLTILVQSVSLSGLHLPSLYSDFLQFLNLISLDLGVLMSPGCLIRLDFYDKLLITTLAPLAGLLVLCAMYAWSRRRLRHACAAGVHTSGPSAFVLHSSNFSERVDVLFCRYQLVVLVCCFLILPPTSTTILSTFSCDLGFAINDMGKVATITAAELPYVAGFLRADYNTRCNAVEGPWRGYAIYASFMTLVYPIGIPLAFWVLLWRQRRDIMCTTTAQAADNNARVHSTAFLWKQYRPEVWWWEVAECVRRLLMISVVGVFSQTPAVGVGKAALPCTLTVLNMVAVGLAMPHKERWELRHYWLGCWILFGTYFSSLMMEVYYGMNKATETALSAVLIALNVLLLIATAYQVFLTFKQTQAEGGARQNSFYGLRQSHALPTSVSDTSSLAPASSRIELEMAIGEEQSEGELSPSTPIALSRLPAPAFDPPLRHRVSR</sequence>
<evidence type="ECO:0000256" key="2">
    <source>
        <dbReference type="SAM" id="Phobius"/>
    </source>
</evidence>
<feature type="domain" description="Right handed beta helix" evidence="4">
    <location>
        <begin position="128"/>
        <end position="290"/>
    </location>
</feature>
<keyword evidence="3" id="KW-0732">Signal</keyword>
<dbReference type="PANTHER" id="PTHR11319:SF35">
    <property type="entry name" value="OUTER MEMBRANE PROTEIN PMPC-RELATED"/>
    <property type="match status" value="1"/>
</dbReference>
<evidence type="ECO:0000259" key="4">
    <source>
        <dbReference type="Pfam" id="PF13229"/>
    </source>
</evidence>
<keyword evidence="2" id="KW-1133">Transmembrane helix</keyword>
<evidence type="ECO:0000256" key="3">
    <source>
        <dbReference type="SAM" id="SignalP"/>
    </source>
</evidence>
<evidence type="ECO:0000256" key="1">
    <source>
        <dbReference type="SAM" id="MobiDB-lite"/>
    </source>
</evidence>
<keyword evidence="2" id="KW-0812">Transmembrane</keyword>
<feature type="region of interest" description="Disordered" evidence="1">
    <location>
        <begin position="1059"/>
        <end position="1092"/>
    </location>
</feature>
<feature type="transmembrane region" description="Helical" evidence="2">
    <location>
        <begin position="654"/>
        <end position="676"/>
    </location>
</feature>
<evidence type="ECO:0000313" key="5">
    <source>
        <dbReference type="EMBL" id="KAG5177190.1"/>
    </source>
</evidence>
<feature type="transmembrane region" description="Helical" evidence="2">
    <location>
        <begin position="957"/>
        <end position="978"/>
    </location>
</feature>
<feature type="chain" id="PRO_5032344537" description="Right handed beta helix domain-containing protein" evidence="3">
    <location>
        <begin position="33"/>
        <end position="1092"/>
    </location>
</feature>
<keyword evidence="2" id="KW-0472">Membrane</keyword>
<dbReference type="InterPro" id="IPR039448">
    <property type="entry name" value="Beta_helix"/>
</dbReference>
<dbReference type="Proteomes" id="UP000664859">
    <property type="component" value="Unassembled WGS sequence"/>
</dbReference>
<dbReference type="InterPro" id="IPR011050">
    <property type="entry name" value="Pectin_lyase_fold/virulence"/>
</dbReference>
<organism evidence="5 6">
    <name type="scientific">Tribonema minus</name>
    <dbReference type="NCBI Taxonomy" id="303371"/>
    <lineage>
        <taxon>Eukaryota</taxon>
        <taxon>Sar</taxon>
        <taxon>Stramenopiles</taxon>
        <taxon>Ochrophyta</taxon>
        <taxon>PX clade</taxon>
        <taxon>Xanthophyceae</taxon>
        <taxon>Tribonematales</taxon>
        <taxon>Tribonemataceae</taxon>
        <taxon>Tribonema</taxon>
    </lineage>
</organism>
<feature type="transmembrane region" description="Helical" evidence="2">
    <location>
        <begin position="837"/>
        <end position="860"/>
    </location>
</feature>
<name>A0A836C8P5_9STRA</name>
<keyword evidence="6" id="KW-1185">Reference proteome</keyword>
<feature type="transmembrane region" description="Helical" evidence="2">
    <location>
        <begin position="709"/>
        <end position="727"/>
    </location>
</feature>
<feature type="transmembrane region" description="Helical" evidence="2">
    <location>
        <begin position="763"/>
        <end position="780"/>
    </location>
</feature>
<dbReference type="PANTHER" id="PTHR11319">
    <property type="entry name" value="G PROTEIN-COUPLED RECEPTOR-RELATED"/>
    <property type="match status" value="1"/>
</dbReference>
<reference evidence="5" key="1">
    <citation type="submission" date="2021-02" db="EMBL/GenBank/DDBJ databases">
        <title>First Annotated Genome of the Yellow-green Alga Tribonema minus.</title>
        <authorList>
            <person name="Mahan K.M."/>
        </authorList>
    </citation>
    <scope>NUCLEOTIDE SEQUENCE</scope>
    <source>
        <strain evidence="5">UTEX B ZZ1240</strain>
    </source>
</reference>
<dbReference type="OrthoDB" id="5950997at2759"/>
<protein>
    <recommendedName>
        <fullName evidence="4">Right handed beta helix domain-containing protein</fullName>
    </recommendedName>
</protein>
<dbReference type="SUPFAM" id="SSF51126">
    <property type="entry name" value="Pectin lyase-like"/>
    <property type="match status" value="1"/>
</dbReference>
<proteinExistence type="predicted"/>
<feature type="signal peptide" evidence="3">
    <location>
        <begin position="1"/>
        <end position="32"/>
    </location>
</feature>